<dbReference type="NCBIfam" id="NF040596">
    <property type="entry name" value="MXAN_2562_fam"/>
    <property type="match status" value="1"/>
</dbReference>
<dbReference type="KEGG" id="mbd:MEBOL_000755"/>
<dbReference type="OrthoDB" id="5381597at2"/>
<keyword evidence="1" id="KW-0732">Signal</keyword>
<evidence type="ECO:0000313" key="3">
    <source>
        <dbReference type="Proteomes" id="UP000217289"/>
    </source>
</evidence>
<accession>A0A250I860</accession>
<evidence type="ECO:0000313" key="2">
    <source>
        <dbReference type="EMBL" id="ATB27317.1"/>
    </source>
</evidence>
<keyword evidence="3" id="KW-1185">Reference proteome</keyword>
<protein>
    <recommendedName>
        <fullName evidence="4">Outer membrane protein beta-barrel domain-containing protein</fullName>
    </recommendedName>
</protein>
<organism evidence="2 3">
    <name type="scientific">Melittangium boletus DSM 14713</name>
    <dbReference type="NCBI Taxonomy" id="1294270"/>
    <lineage>
        <taxon>Bacteria</taxon>
        <taxon>Pseudomonadati</taxon>
        <taxon>Myxococcota</taxon>
        <taxon>Myxococcia</taxon>
        <taxon>Myxococcales</taxon>
        <taxon>Cystobacterineae</taxon>
        <taxon>Archangiaceae</taxon>
        <taxon>Melittangium</taxon>
    </lineage>
</organism>
<proteinExistence type="predicted"/>
<dbReference type="RefSeq" id="WP_095976133.1">
    <property type="nucleotide sequence ID" value="NZ_CP022163.1"/>
</dbReference>
<evidence type="ECO:0008006" key="4">
    <source>
        <dbReference type="Google" id="ProtNLM"/>
    </source>
</evidence>
<dbReference type="EMBL" id="CP022163">
    <property type="protein sequence ID" value="ATB27317.1"/>
    <property type="molecule type" value="Genomic_DNA"/>
</dbReference>
<feature type="chain" id="PRO_5012512948" description="Outer membrane protein beta-barrel domain-containing protein" evidence="1">
    <location>
        <begin position="21"/>
        <end position="238"/>
    </location>
</feature>
<reference evidence="2 3" key="1">
    <citation type="submission" date="2017-06" db="EMBL/GenBank/DDBJ databases">
        <authorList>
            <person name="Kim H.J."/>
            <person name="Triplett B.A."/>
        </authorList>
    </citation>
    <scope>NUCLEOTIDE SEQUENCE [LARGE SCALE GENOMIC DNA]</scope>
    <source>
        <strain evidence="2 3">DSM 14713</strain>
    </source>
</reference>
<sequence length="238" mass="26069">MARAVALGVAAFLAALPGEAQVQSDVPTQSPRRGSVEFRAGGYRPQLDAEEGLEGSPFNKVFGGGNLLLFEVEFQRFFYQGIGTAGVSLGLGYAEKYGYALLEDGSKSVERSGFHVLPVHLRGVYRFDYPAFQWGVPLVPYVKPGLVYVPWWVTKGGETEKTATAKGSGGKLGWDVTLGLSLLLDVLEPRLARDFDSDLGINHSYLFAEYTYSKVNNFGGKGFNFSDTYWMFGLALDY</sequence>
<feature type="signal peptide" evidence="1">
    <location>
        <begin position="1"/>
        <end position="20"/>
    </location>
</feature>
<name>A0A250I860_9BACT</name>
<gene>
    <name evidence="2" type="ORF">MEBOL_000755</name>
</gene>
<dbReference type="AlphaFoldDB" id="A0A250I860"/>
<evidence type="ECO:0000256" key="1">
    <source>
        <dbReference type="SAM" id="SignalP"/>
    </source>
</evidence>
<dbReference type="Proteomes" id="UP000217289">
    <property type="component" value="Chromosome"/>
</dbReference>